<feature type="region of interest" description="Disordered" evidence="4">
    <location>
        <begin position="42"/>
        <end position="80"/>
    </location>
</feature>
<feature type="compositionally biased region" description="Low complexity" evidence="4">
    <location>
        <begin position="62"/>
        <end position="76"/>
    </location>
</feature>
<dbReference type="GO" id="GO:0004553">
    <property type="term" value="F:hydrolase activity, hydrolyzing O-glycosyl compounds"/>
    <property type="evidence" value="ECO:0007669"/>
    <property type="project" value="InterPro"/>
</dbReference>
<feature type="compositionally biased region" description="Pro residues" evidence="4">
    <location>
        <begin position="374"/>
        <end position="391"/>
    </location>
</feature>
<evidence type="ECO:0000256" key="4">
    <source>
        <dbReference type="SAM" id="MobiDB-lite"/>
    </source>
</evidence>
<evidence type="ECO:0000256" key="5">
    <source>
        <dbReference type="SAM" id="Phobius"/>
    </source>
</evidence>
<dbReference type="InterPro" id="IPR022790">
    <property type="entry name" value="GH26_dom"/>
</dbReference>
<reference evidence="7 8" key="1">
    <citation type="submission" date="2018-06" db="EMBL/GenBank/DDBJ databases">
        <title>Streptomyces reniochalinae sp. nov. and Streptomyces diacarnus sp. nov. from marine sponges.</title>
        <authorList>
            <person name="Li L."/>
        </authorList>
    </citation>
    <scope>NUCLEOTIDE SEQUENCE [LARGE SCALE GENOMIC DNA]</scope>
    <source>
        <strain evidence="7 8">LHW51701</strain>
    </source>
</reference>
<feature type="domain" description="GH26" evidence="6">
    <location>
        <begin position="62"/>
        <end position="356"/>
    </location>
</feature>
<protein>
    <recommendedName>
        <fullName evidence="6">GH26 domain-containing protein</fullName>
    </recommendedName>
</protein>
<evidence type="ECO:0000256" key="2">
    <source>
        <dbReference type="ARBA" id="ARBA00023295"/>
    </source>
</evidence>
<gene>
    <name evidence="7" type="ORF">DTL70_15635</name>
</gene>
<evidence type="ECO:0000256" key="1">
    <source>
        <dbReference type="ARBA" id="ARBA00022801"/>
    </source>
</evidence>
<feature type="active site" description="Nucleophile" evidence="3">
    <location>
        <position position="302"/>
    </location>
</feature>
<feature type="transmembrane region" description="Helical" evidence="5">
    <location>
        <begin position="12"/>
        <end position="39"/>
    </location>
</feature>
<dbReference type="EMBL" id="QOIN01000043">
    <property type="protein sequence ID" value="RCG23105.1"/>
    <property type="molecule type" value="Genomic_DNA"/>
</dbReference>
<evidence type="ECO:0000313" key="7">
    <source>
        <dbReference type="EMBL" id="RCG23105.1"/>
    </source>
</evidence>
<keyword evidence="1 3" id="KW-0378">Hydrolase</keyword>
<feature type="active site" description="Proton donor" evidence="3">
    <location>
        <position position="197"/>
    </location>
</feature>
<comment type="caution">
    <text evidence="7">The sequence shown here is derived from an EMBL/GenBank/DDBJ whole genome shotgun (WGS) entry which is preliminary data.</text>
</comment>
<evidence type="ECO:0000259" key="6">
    <source>
        <dbReference type="PROSITE" id="PS51764"/>
    </source>
</evidence>
<dbReference type="RefSeq" id="WP_114022517.1">
    <property type="nucleotide sequence ID" value="NZ_QOIN01000043.1"/>
</dbReference>
<sequence>MRSDGRGRVRAVLRAGVVAAVLLTSCTVLLASCMVLPVAERESGLRPGAPQEREPARPPSARPSGAAAASTPSGRALGAFLGSGPEGVRRMAEMERWLGGTKLRVGHTYLPGRLWSDIEGQPGFLAPWARWRRADPTGLFVLNVPMQARNEARLDDARVRALLREGAAGGFDAHFRTLARNLVRAQLADTVVVLGWEMNGTTYTHRCAPDPRAWKAYWRRIVTTMRAVDGQRFRFDFAPSRGRDAIPWTACYPGDDVVDVLGMDAYDQPKGMSFGEQVREPYGLQAHVDFAARHDKPLSYPEWGLFRNGDNAEYVRSMLAWMDRHKPLYQTISDYCPHGVWRCRANPTSAKTFRMALFAQPEAPLPPWHSGSPTAPPPSTRPPGTRPPGTEPPRQAGQSRPSRPAATGTAPPAPARPWWERCWAVGQYCVRFDWLRALAG</sequence>
<comment type="similarity">
    <text evidence="3">Belongs to the glycosyl hydrolase 26 family.</text>
</comment>
<dbReference type="Gene3D" id="3.20.20.80">
    <property type="entry name" value="Glycosidases"/>
    <property type="match status" value="1"/>
</dbReference>
<dbReference type="InterPro" id="IPR017853">
    <property type="entry name" value="GH"/>
</dbReference>
<keyword evidence="5" id="KW-0812">Transmembrane</keyword>
<dbReference type="SUPFAM" id="SSF51445">
    <property type="entry name" value="(Trans)glycosidases"/>
    <property type="match status" value="1"/>
</dbReference>
<dbReference type="Proteomes" id="UP000252914">
    <property type="component" value="Unassembled WGS sequence"/>
</dbReference>
<feature type="region of interest" description="Disordered" evidence="4">
    <location>
        <begin position="364"/>
        <end position="415"/>
    </location>
</feature>
<dbReference type="PROSITE" id="PS51257">
    <property type="entry name" value="PROKAR_LIPOPROTEIN"/>
    <property type="match status" value="1"/>
</dbReference>
<name>A0A367EZX1_9ACTN</name>
<dbReference type="AlphaFoldDB" id="A0A367EZX1"/>
<accession>A0A367EZX1</accession>
<keyword evidence="2 3" id="KW-0326">Glycosidase</keyword>
<keyword evidence="8" id="KW-1185">Reference proteome</keyword>
<evidence type="ECO:0000256" key="3">
    <source>
        <dbReference type="PROSITE-ProRule" id="PRU01100"/>
    </source>
</evidence>
<dbReference type="Pfam" id="PF02156">
    <property type="entry name" value="Glyco_hydro_26"/>
    <property type="match status" value="1"/>
</dbReference>
<dbReference type="PROSITE" id="PS51764">
    <property type="entry name" value="GH26"/>
    <property type="match status" value="1"/>
</dbReference>
<organism evidence="7 8">
    <name type="scientific">Streptomyces diacarni</name>
    <dbReference type="NCBI Taxonomy" id="2800381"/>
    <lineage>
        <taxon>Bacteria</taxon>
        <taxon>Bacillati</taxon>
        <taxon>Actinomycetota</taxon>
        <taxon>Actinomycetes</taxon>
        <taxon>Kitasatosporales</taxon>
        <taxon>Streptomycetaceae</taxon>
        <taxon>Streptomyces</taxon>
    </lineage>
</organism>
<keyword evidence="5" id="KW-0472">Membrane</keyword>
<proteinExistence type="inferred from homology"/>
<keyword evidence="5" id="KW-1133">Transmembrane helix</keyword>
<evidence type="ECO:0000313" key="8">
    <source>
        <dbReference type="Proteomes" id="UP000252914"/>
    </source>
</evidence>